<dbReference type="EMBL" id="WJBH02000260">
    <property type="protein sequence ID" value="KAI9549826.1"/>
    <property type="molecule type" value="Genomic_DNA"/>
</dbReference>
<proteinExistence type="predicted"/>
<organism evidence="1 2">
    <name type="scientific">Daphnia sinensis</name>
    <dbReference type="NCBI Taxonomy" id="1820382"/>
    <lineage>
        <taxon>Eukaryota</taxon>
        <taxon>Metazoa</taxon>
        <taxon>Ecdysozoa</taxon>
        <taxon>Arthropoda</taxon>
        <taxon>Crustacea</taxon>
        <taxon>Branchiopoda</taxon>
        <taxon>Diplostraca</taxon>
        <taxon>Cladocera</taxon>
        <taxon>Anomopoda</taxon>
        <taxon>Daphniidae</taxon>
        <taxon>Daphnia</taxon>
        <taxon>Daphnia similis group</taxon>
    </lineage>
</organism>
<reference evidence="1" key="1">
    <citation type="submission" date="2022-05" db="EMBL/GenBank/DDBJ databases">
        <title>A multi-omics perspective on studying reproductive biology in Daphnia sinensis.</title>
        <authorList>
            <person name="Jia J."/>
        </authorList>
    </citation>
    <scope>NUCLEOTIDE SEQUENCE</scope>
    <source>
        <strain evidence="1">WSL</strain>
    </source>
</reference>
<evidence type="ECO:0008006" key="3">
    <source>
        <dbReference type="Google" id="ProtNLM"/>
    </source>
</evidence>
<dbReference type="SUPFAM" id="SSF53822">
    <property type="entry name" value="Periplasmic binding protein-like I"/>
    <property type="match status" value="1"/>
</dbReference>
<evidence type="ECO:0000313" key="1">
    <source>
        <dbReference type="EMBL" id="KAI9549826.1"/>
    </source>
</evidence>
<protein>
    <recommendedName>
        <fullName evidence="3">Receptor ligand binding region domain-containing protein</fullName>
    </recommendedName>
</protein>
<accession>A0AAD5PK31</accession>
<dbReference type="InterPro" id="IPR028082">
    <property type="entry name" value="Peripla_BP_I"/>
</dbReference>
<name>A0AAD5PK31_9CRUS</name>
<dbReference type="AlphaFoldDB" id="A0AAD5PK31"/>
<dbReference type="Gene3D" id="3.40.50.2300">
    <property type="match status" value="2"/>
</dbReference>
<keyword evidence="2" id="KW-1185">Reference proteome</keyword>
<comment type="caution">
    <text evidence="1">The sequence shown here is derived from an EMBL/GenBank/DDBJ whole genome shotgun (WGS) entry which is preliminary data.</text>
</comment>
<gene>
    <name evidence="1" type="ORF">GHT06_007536</name>
</gene>
<dbReference type="Proteomes" id="UP000820818">
    <property type="component" value="Unassembled WGS sequence"/>
</dbReference>
<evidence type="ECO:0000313" key="2">
    <source>
        <dbReference type="Proteomes" id="UP000820818"/>
    </source>
</evidence>
<sequence>MKDMVAVLGGKYSPISVEVLPEAHRLKVPLISVWGSAAASPTTLPPFLHFRVSLKDDWGVEAMMRRMANTYKASQVCAFLPNTSWGRSADAVIKSKATRYKLNFGVVRWYNWGDTTFAEDYRRCLDNQGQP</sequence>